<dbReference type="InParanoid" id="A0A1Y1YGT6"/>
<dbReference type="Proteomes" id="UP000193498">
    <property type="component" value="Unassembled WGS sequence"/>
</dbReference>
<protein>
    <submittedName>
        <fullName evidence="1">Uncharacterized protein</fullName>
    </submittedName>
</protein>
<dbReference type="AlphaFoldDB" id="A0A1Y1YGT6"/>
<accession>A0A1Y1YGT6</accession>
<evidence type="ECO:0000313" key="2">
    <source>
        <dbReference type="Proteomes" id="UP000193498"/>
    </source>
</evidence>
<comment type="caution">
    <text evidence="1">The sequence shown here is derived from an EMBL/GenBank/DDBJ whole genome shotgun (WGS) entry which is preliminary data.</text>
</comment>
<sequence length="74" mass="8026">MDCLMYIGTALLPLAAGIDSHASQSSCHSTLHDRLDACCRIVSQISATVHHMIQAQPLLSVFKLKLVLEPATRP</sequence>
<keyword evidence="2" id="KW-1185">Reference proteome</keyword>
<reference evidence="1 2" key="1">
    <citation type="submission" date="2016-07" db="EMBL/GenBank/DDBJ databases">
        <title>Pervasive Adenine N6-methylation of Active Genes in Fungi.</title>
        <authorList>
            <consortium name="DOE Joint Genome Institute"/>
            <person name="Mondo S.J."/>
            <person name="Dannebaum R.O."/>
            <person name="Kuo R.C."/>
            <person name="Labutti K."/>
            <person name="Haridas S."/>
            <person name="Kuo A."/>
            <person name="Salamov A."/>
            <person name="Ahrendt S.R."/>
            <person name="Lipzen A."/>
            <person name="Sullivan W."/>
            <person name="Andreopoulos W.B."/>
            <person name="Clum A."/>
            <person name="Lindquist E."/>
            <person name="Daum C."/>
            <person name="Ramamoorthy G.K."/>
            <person name="Gryganskyi A."/>
            <person name="Culley D."/>
            <person name="Magnuson J.K."/>
            <person name="James T.Y."/>
            <person name="O'Malley M.A."/>
            <person name="Stajich J.E."/>
            <person name="Spatafora J.W."/>
            <person name="Visel A."/>
            <person name="Grigoriev I.V."/>
        </authorList>
    </citation>
    <scope>NUCLEOTIDE SEQUENCE [LARGE SCALE GENOMIC DNA]</scope>
    <source>
        <strain evidence="1 2">CBS 931.73</strain>
    </source>
</reference>
<evidence type="ECO:0000313" key="1">
    <source>
        <dbReference type="EMBL" id="ORX97197.1"/>
    </source>
</evidence>
<name>A0A1Y1YGT6_9FUNG</name>
<organism evidence="1 2">
    <name type="scientific">Basidiobolus meristosporus CBS 931.73</name>
    <dbReference type="NCBI Taxonomy" id="1314790"/>
    <lineage>
        <taxon>Eukaryota</taxon>
        <taxon>Fungi</taxon>
        <taxon>Fungi incertae sedis</taxon>
        <taxon>Zoopagomycota</taxon>
        <taxon>Entomophthoromycotina</taxon>
        <taxon>Basidiobolomycetes</taxon>
        <taxon>Basidiobolales</taxon>
        <taxon>Basidiobolaceae</taxon>
        <taxon>Basidiobolus</taxon>
    </lineage>
</organism>
<proteinExistence type="predicted"/>
<gene>
    <name evidence="1" type="ORF">K493DRAFT_314171</name>
</gene>
<dbReference type="EMBL" id="MCFE01000137">
    <property type="protein sequence ID" value="ORX97197.1"/>
    <property type="molecule type" value="Genomic_DNA"/>
</dbReference>